<dbReference type="InterPro" id="IPR010839">
    <property type="entry name" value="AtuA_N"/>
</dbReference>
<gene>
    <name evidence="2" type="ORF">JOD17_002194</name>
</gene>
<sequence>MKSIRIGTGAGFAGDRIDNAVNLALHGNIDYLVLEGLAERTTIQAHLDRLADPQKGYGQFLEERMRTLLPICKEKNITIITNLGAANPEQAAKITKAIAETLNLHISISVVTQPSLRNVVQNYNPTLWETNEPLSLSRNAFISADAYLGAEEMLPALQGQPDVVITGRVADPSLFLAPMIHEFNWKLDDWELLGKGTVVGHLLECGAQVTGGYFADGVTKQVNQLVTVGMPIAEIFSNGEATISKTPNSGGEVSIHTCKEQLLYEVMDPSAYLTPDVCADFSQVTFTEVAKDLIKVNRATGRKRPDDFKLTIGIDQGFIGEAMINYVGYAALERAKLAKSIVVERLLAHGLEANAIHTELLGAYQTTHPSEVLLRVAVKSSKYDTVGLVGYEVEALWLNGPGGPGGVRKSTRRVLSAYSATIPRSIITNLRKEDDYDTTL</sequence>
<dbReference type="Pfam" id="PF07287">
    <property type="entry name" value="AtuA"/>
    <property type="match status" value="1"/>
</dbReference>
<organism evidence="2 3">
    <name type="scientific">Geomicrobium sediminis</name>
    <dbReference type="NCBI Taxonomy" id="1347788"/>
    <lineage>
        <taxon>Bacteria</taxon>
        <taxon>Bacillati</taxon>
        <taxon>Bacillota</taxon>
        <taxon>Bacilli</taxon>
        <taxon>Bacillales</taxon>
        <taxon>Geomicrobium</taxon>
    </lineage>
</organism>
<dbReference type="EMBL" id="JAFBEC010000006">
    <property type="protein sequence ID" value="MBM7633100.1"/>
    <property type="molecule type" value="Genomic_DNA"/>
</dbReference>
<evidence type="ECO:0000313" key="2">
    <source>
        <dbReference type="EMBL" id="MBM7633100.1"/>
    </source>
</evidence>
<evidence type="ECO:0000259" key="1">
    <source>
        <dbReference type="Pfam" id="PF07287"/>
    </source>
</evidence>
<dbReference type="Proteomes" id="UP000741863">
    <property type="component" value="Unassembled WGS sequence"/>
</dbReference>
<reference evidence="2 3" key="1">
    <citation type="submission" date="2021-01" db="EMBL/GenBank/DDBJ databases">
        <title>Genomic Encyclopedia of Type Strains, Phase IV (KMG-IV): sequencing the most valuable type-strain genomes for metagenomic binning, comparative biology and taxonomic classification.</title>
        <authorList>
            <person name="Goeker M."/>
        </authorList>
    </citation>
    <scope>NUCLEOTIDE SEQUENCE [LARGE SCALE GENOMIC DNA]</scope>
    <source>
        <strain evidence="2 3">DSM 25540</strain>
    </source>
</reference>
<dbReference type="PANTHER" id="PTHR47472:SF1">
    <property type="entry name" value="DUF1446-DOMAIN-CONTAINING PROTEIN"/>
    <property type="match status" value="1"/>
</dbReference>
<proteinExistence type="predicted"/>
<feature type="domain" description="Acyclic terpene utilisation N-terminal" evidence="1">
    <location>
        <begin position="4"/>
        <end position="428"/>
    </location>
</feature>
<keyword evidence="3" id="KW-1185">Reference proteome</keyword>
<dbReference type="RefSeq" id="WP_204697648.1">
    <property type="nucleotide sequence ID" value="NZ_JAFBEC010000006.1"/>
</dbReference>
<evidence type="ECO:0000313" key="3">
    <source>
        <dbReference type="Proteomes" id="UP000741863"/>
    </source>
</evidence>
<comment type="caution">
    <text evidence="2">The sequence shown here is derived from an EMBL/GenBank/DDBJ whole genome shotgun (WGS) entry which is preliminary data.</text>
</comment>
<dbReference type="PANTHER" id="PTHR47472">
    <property type="entry name" value="PROPIONYL-COA CARBOXYLASE"/>
    <property type="match status" value="1"/>
</dbReference>
<accession>A0ABS2PDF8</accession>
<protein>
    <recommendedName>
        <fullName evidence="1">Acyclic terpene utilisation N-terminal domain-containing protein</fullName>
    </recommendedName>
</protein>
<name>A0ABS2PDF8_9BACL</name>